<dbReference type="EMBL" id="MOEC01000005">
    <property type="protein sequence ID" value="OIS94217.1"/>
    <property type="molecule type" value="Genomic_DNA"/>
</dbReference>
<gene>
    <name evidence="2" type="ORF">BLA27_06780</name>
</gene>
<dbReference type="AlphaFoldDB" id="A0A1J6HPA3"/>
<keyword evidence="3" id="KW-1185">Reference proteome</keyword>
<feature type="coiled-coil region" evidence="1">
    <location>
        <begin position="230"/>
        <end position="271"/>
    </location>
</feature>
<evidence type="ECO:0000313" key="2">
    <source>
        <dbReference type="EMBL" id="OIS94217.1"/>
    </source>
</evidence>
<comment type="caution">
    <text evidence="2">The sequence shown here is derived from an EMBL/GenBank/DDBJ whole genome shotgun (WGS) entry which is preliminary data.</text>
</comment>
<organism evidence="2 3">
    <name type="scientific">Brucella cytisi</name>
    <dbReference type="NCBI Taxonomy" id="407152"/>
    <lineage>
        <taxon>Bacteria</taxon>
        <taxon>Pseudomonadati</taxon>
        <taxon>Pseudomonadota</taxon>
        <taxon>Alphaproteobacteria</taxon>
        <taxon>Hyphomicrobiales</taxon>
        <taxon>Brucellaceae</taxon>
        <taxon>Brucella/Ochrobactrum group</taxon>
        <taxon>Brucella</taxon>
    </lineage>
</organism>
<proteinExistence type="predicted"/>
<dbReference type="RefSeq" id="WP_071631033.1">
    <property type="nucleotide sequence ID" value="NZ_MOEC01000005.1"/>
</dbReference>
<dbReference type="InterPro" id="IPR027417">
    <property type="entry name" value="P-loop_NTPase"/>
</dbReference>
<evidence type="ECO:0000256" key="1">
    <source>
        <dbReference type="SAM" id="Coils"/>
    </source>
</evidence>
<protein>
    <recommendedName>
        <fullName evidence="4">Rad50/SbcC-type AAA domain-containing protein</fullName>
    </recommendedName>
</protein>
<name>A0A1J6HPA3_9HYPH</name>
<reference evidence="2 3" key="1">
    <citation type="submission" date="2016-10" db="EMBL/GenBank/DDBJ databases">
        <title>The Draft Genome Sequence of the Potato Rhizosphere Bacteria Ochrobactrum sp. IPA7.2.</title>
        <authorList>
            <person name="Gogoleva N.E."/>
            <person name="Khlopko Y.A."/>
            <person name="Burygin G.L."/>
            <person name="Plotnikov A.O."/>
        </authorList>
    </citation>
    <scope>NUCLEOTIDE SEQUENCE [LARGE SCALE GENOMIC DNA]</scope>
    <source>
        <strain evidence="2 3">IPA7.2</strain>
    </source>
</reference>
<accession>A0A1J6HPA3</accession>
<evidence type="ECO:0000313" key="3">
    <source>
        <dbReference type="Proteomes" id="UP000182985"/>
    </source>
</evidence>
<keyword evidence="1" id="KW-0175">Coiled coil</keyword>
<evidence type="ECO:0008006" key="4">
    <source>
        <dbReference type="Google" id="ProtNLM"/>
    </source>
</evidence>
<sequence length="574" mass="64885">MKNFSFKSIWLLSESEQRARSESFSPKKTLLVGMNHTGKSSLIKSLFIALGAFPTGELARWSKDATVLVEFSIDGVSYYVIQQHNHRGLFDADGNLDFASANATDWGRRFADLVGFNLVLTDQQSKSVMGDARTFFLPFYINQDGSWLATWSTFANLQQYKKPVDSVLEYFAGVKPPAYYELNSQKLVRQRELAELRGEEKVIKSIKDRFGKTLPFDGPKTIPDVFDQDIARLTEEITALNAEQEQLRNTLVREKETAESLDLQVKMAEQALAHYDSDAAFLQTEPHEMLVCPICHAEHDKIFMDILRYSEDARVLRSLVVQLKDDSLRAIDVLQKSKARLRMLDDNYSRISSILETRRGDLRLEDVVRAMGAESAFVAFEAELVELEAKINPLVITIDGLIAQLGELTSTKRSKNILSIFRTYYAAALQALNMPPVETKKMKLTSRPKLSGSGGPRSMLAYYAALWHTSRSEFGSFSMPALIDSPQQQGQDATNLPVMIEYIATKLPADMQVILAVETPTTFRFDKVIELDEAYHLLKPDQYEQIYEFMRPFTDAMYNSLLGSEDPGEEETAS</sequence>
<dbReference type="Proteomes" id="UP000182985">
    <property type="component" value="Unassembled WGS sequence"/>
</dbReference>
<dbReference type="SUPFAM" id="SSF52540">
    <property type="entry name" value="P-loop containing nucleoside triphosphate hydrolases"/>
    <property type="match status" value="1"/>
</dbReference>
<dbReference type="Gene3D" id="3.40.50.300">
    <property type="entry name" value="P-loop containing nucleotide triphosphate hydrolases"/>
    <property type="match status" value="1"/>
</dbReference>